<evidence type="ECO:0008006" key="4">
    <source>
        <dbReference type="Google" id="ProtNLM"/>
    </source>
</evidence>
<dbReference type="AlphaFoldDB" id="A0A401UBX1"/>
<keyword evidence="3" id="KW-1185">Reference proteome</keyword>
<feature type="transmembrane region" description="Helical" evidence="1">
    <location>
        <begin position="12"/>
        <end position="32"/>
    </location>
</feature>
<evidence type="ECO:0000256" key="1">
    <source>
        <dbReference type="SAM" id="Phobius"/>
    </source>
</evidence>
<dbReference type="Proteomes" id="UP000288227">
    <property type="component" value="Unassembled WGS sequence"/>
</dbReference>
<protein>
    <recommendedName>
        <fullName evidence="4">Cytochrome B</fullName>
    </recommendedName>
</protein>
<comment type="caution">
    <text evidence="2">The sequence shown here is derived from an EMBL/GenBank/DDBJ whole genome shotgun (WGS) entry which is preliminary data.</text>
</comment>
<dbReference type="OrthoDB" id="329514at2"/>
<proteinExistence type="predicted"/>
<dbReference type="RefSeq" id="WP_127122999.1">
    <property type="nucleotide sequence ID" value="NZ_BHXQ01000004.1"/>
</dbReference>
<name>A0A401UBX1_9BACT</name>
<sequence>MYTGLFHGHSGLRYLVLVLLLVVIVRSLAGFLRNKPFSQLDNALSLGLLITTHIQFLLGLVLYFMSPNVQFNGNTMKDGALRYWAVEHLVGMLIAVVLITIARSTAKRMSESLAKHKRLAIFNSIALLIIIATIMQSGRTVFFFF</sequence>
<feature type="transmembrane region" description="Helical" evidence="1">
    <location>
        <begin position="44"/>
        <end position="65"/>
    </location>
</feature>
<keyword evidence="1" id="KW-0472">Membrane</keyword>
<keyword evidence="1" id="KW-1133">Transmembrane helix</keyword>
<organism evidence="2 3">
    <name type="scientific">Chryseotalea sanaruensis</name>
    <dbReference type="NCBI Taxonomy" id="2482724"/>
    <lineage>
        <taxon>Bacteria</taxon>
        <taxon>Pseudomonadati</taxon>
        <taxon>Bacteroidota</taxon>
        <taxon>Cytophagia</taxon>
        <taxon>Cytophagales</taxon>
        <taxon>Chryseotaleaceae</taxon>
        <taxon>Chryseotalea</taxon>
    </lineage>
</organism>
<feature type="transmembrane region" description="Helical" evidence="1">
    <location>
        <begin position="85"/>
        <end position="106"/>
    </location>
</feature>
<gene>
    <name evidence="2" type="ORF">SanaruYs_26010</name>
</gene>
<feature type="transmembrane region" description="Helical" evidence="1">
    <location>
        <begin position="118"/>
        <end position="135"/>
    </location>
</feature>
<evidence type="ECO:0000313" key="3">
    <source>
        <dbReference type="Proteomes" id="UP000288227"/>
    </source>
</evidence>
<keyword evidence="1" id="KW-0812">Transmembrane</keyword>
<dbReference type="EMBL" id="BHXQ01000004">
    <property type="protein sequence ID" value="GCC52364.1"/>
    <property type="molecule type" value="Genomic_DNA"/>
</dbReference>
<accession>A0A401UBX1</accession>
<reference evidence="2 3" key="1">
    <citation type="submission" date="2018-11" db="EMBL/GenBank/DDBJ databases">
        <title>Chryseotalea sanarue gen. nov., sp., nov., a member of the family Cytophagaceae, isolated from a brackish lake in Hamamatsu Japan.</title>
        <authorList>
            <person name="Maejima Y."/>
            <person name="Iino T."/>
            <person name="Muraguchi Y."/>
            <person name="Fukuda K."/>
            <person name="Ohkuma M."/>
            <person name="Moriuchi R."/>
            <person name="Dohra H."/>
            <person name="Kimbara K."/>
            <person name="Shintani M."/>
        </authorList>
    </citation>
    <scope>NUCLEOTIDE SEQUENCE [LARGE SCALE GENOMIC DNA]</scope>
    <source>
        <strain evidence="2 3">Ys</strain>
    </source>
</reference>
<evidence type="ECO:0000313" key="2">
    <source>
        <dbReference type="EMBL" id="GCC52364.1"/>
    </source>
</evidence>